<dbReference type="InterPro" id="IPR030374">
    <property type="entry name" value="PABS"/>
</dbReference>
<gene>
    <name evidence="10" type="ORF">EPI10_005162</name>
</gene>
<dbReference type="GO" id="GO:0008295">
    <property type="term" value="P:spermidine biosynthetic process"/>
    <property type="evidence" value="ECO:0007669"/>
    <property type="project" value="TreeGrafter"/>
</dbReference>
<dbReference type="Pfam" id="PF17284">
    <property type="entry name" value="Spermine_synt_N"/>
    <property type="match status" value="1"/>
</dbReference>
<dbReference type="HAMAP" id="MF_00198">
    <property type="entry name" value="Spermidine_synth"/>
    <property type="match status" value="1"/>
</dbReference>
<dbReference type="Gene3D" id="2.30.140.10">
    <property type="entry name" value="Spermidine synthase, tetramerisation domain"/>
    <property type="match status" value="1"/>
</dbReference>
<dbReference type="PROSITE" id="PS01330">
    <property type="entry name" value="PABS_1"/>
    <property type="match status" value="1"/>
</dbReference>
<dbReference type="FunFam" id="3.40.50.150:FF:000048">
    <property type="entry name" value="Spermidine synthase 1"/>
    <property type="match status" value="1"/>
</dbReference>
<dbReference type="InterPro" id="IPR037163">
    <property type="entry name" value="Spermidine_synt_N_sf"/>
</dbReference>
<keyword evidence="6" id="KW-0620">Polyamine biosynthesis</keyword>
<evidence type="ECO:0000259" key="9">
    <source>
        <dbReference type="PROSITE" id="PS51006"/>
    </source>
</evidence>
<proteinExistence type="inferred from homology"/>
<dbReference type="SUPFAM" id="SSF53335">
    <property type="entry name" value="S-adenosyl-L-methionine-dependent methyltransferases"/>
    <property type="match status" value="1"/>
</dbReference>
<dbReference type="InterPro" id="IPR029063">
    <property type="entry name" value="SAM-dependent_MTases_sf"/>
</dbReference>
<reference evidence="11" key="1">
    <citation type="journal article" date="2019" name="Plant Biotechnol. J.">
        <title>Genome sequencing of the Australian wild diploid species Gossypium australe highlights disease resistance and delayed gland morphogenesis.</title>
        <authorList>
            <person name="Cai Y."/>
            <person name="Cai X."/>
            <person name="Wang Q."/>
            <person name="Wang P."/>
            <person name="Zhang Y."/>
            <person name="Cai C."/>
            <person name="Xu Y."/>
            <person name="Wang K."/>
            <person name="Zhou Z."/>
            <person name="Wang C."/>
            <person name="Geng S."/>
            <person name="Li B."/>
            <person name="Dong Q."/>
            <person name="Hou Y."/>
            <person name="Wang H."/>
            <person name="Ai P."/>
            <person name="Liu Z."/>
            <person name="Yi F."/>
            <person name="Sun M."/>
            <person name="An G."/>
            <person name="Cheng J."/>
            <person name="Zhang Y."/>
            <person name="Shi Q."/>
            <person name="Xie Y."/>
            <person name="Shi X."/>
            <person name="Chang Y."/>
            <person name="Huang F."/>
            <person name="Chen Y."/>
            <person name="Hong S."/>
            <person name="Mi L."/>
            <person name="Sun Q."/>
            <person name="Zhang L."/>
            <person name="Zhou B."/>
            <person name="Peng R."/>
            <person name="Zhang X."/>
            <person name="Liu F."/>
        </authorList>
    </citation>
    <scope>NUCLEOTIDE SEQUENCE [LARGE SCALE GENOMIC DNA]</scope>
    <source>
        <strain evidence="11">cv. PA1801</strain>
    </source>
</reference>
<dbReference type="EC" id="2.5.1.16" evidence="3"/>
<evidence type="ECO:0000256" key="3">
    <source>
        <dbReference type="ARBA" id="ARBA00012455"/>
    </source>
</evidence>
<evidence type="ECO:0000256" key="2">
    <source>
        <dbReference type="ARBA" id="ARBA00007867"/>
    </source>
</evidence>
<evidence type="ECO:0000256" key="7">
    <source>
        <dbReference type="RuleBase" id="RU003836"/>
    </source>
</evidence>
<dbReference type="Pfam" id="PF01564">
    <property type="entry name" value="Spermine_synth"/>
    <property type="match status" value="1"/>
</dbReference>
<keyword evidence="4 6" id="KW-0808">Transferase</keyword>
<dbReference type="Gene3D" id="3.40.50.150">
    <property type="entry name" value="Vaccinia Virus protein VP39"/>
    <property type="match status" value="1"/>
</dbReference>
<dbReference type="CDD" id="cd02440">
    <property type="entry name" value="AdoMet_MTases"/>
    <property type="match status" value="1"/>
</dbReference>
<dbReference type="PANTHER" id="PTHR11558:SF11">
    <property type="entry name" value="SPERMIDINE SYNTHASE"/>
    <property type="match status" value="1"/>
</dbReference>
<dbReference type="NCBIfam" id="NF002010">
    <property type="entry name" value="PRK00811.1"/>
    <property type="match status" value="1"/>
</dbReference>
<dbReference type="GO" id="GO:0004766">
    <property type="term" value="F:spermidine synthase activity"/>
    <property type="evidence" value="ECO:0007669"/>
    <property type="project" value="UniProtKB-EC"/>
</dbReference>
<dbReference type="InterPro" id="IPR030373">
    <property type="entry name" value="PABS_CS"/>
</dbReference>
<comment type="catalytic activity">
    <reaction evidence="5">
        <text>S-adenosyl 3-(methylsulfanyl)propylamine + putrescine = S-methyl-5'-thioadenosine + spermidine + H(+)</text>
        <dbReference type="Rhea" id="RHEA:12721"/>
        <dbReference type="ChEBI" id="CHEBI:15378"/>
        <dbReference type="ChEBI" id="CHEBI:17509"/>
        <dbReference type="ChEBI" id="CHEBI:57443"/>
        <dbReference type="ChEBI" id="CHEBI:57834"/>
        <dbReference type="ChEBI" id="CHEBI:326268"/>
        <dbReference type="EC" id="2.5.1.16"/>
    </reaction>
</comment>
<feature type="region of interest" description="Disordered" evidence="8">
    <location>
        <begin position="1"/>
        <end position="27"/>
    </location>
</feature>
<dbReference type="PANTHER" id="PTHR11558">
    <property type="entry name" value="SPERMIDINE/SPERMINE SYNTHASE"/>
    <property type="match status" value="1"/>
</dbReference>
<evidence type="ECO:0000313" key="11">
    <source>
        <dbReference type="Proteomes" id="UP000325315"/>
    </source>
</evidence>
<dbReference type="InterPro" id="IPR001045">
    <property type="entry name" value="Spermi_synthase"/>
</dbReference>
<comment type="caution">
    <text evidence="10">The sequence shown here is derived from an EMBL/GenBank/DDBJ whole genome shotgun (WGS) entry which is preliminary data.</text>
</comment>
<evidence type="ECO:0000256" key="1">
    <source>
        <dbReference type="ARBA" id="ARBA00005123"/>
    </source>
</evidence>
<evidence type="ECO:0000256" key="8">
    <source>
        <dbReference type="SAM" id="MobiDB-lite"/>
    </source>
</evidence>
<feature type="domain" description="PABS" evidence="9">
    <location>
        <begin position="154"/>
        <end position="389"/>
    </location>
</feature>
<keyword evidence="11" id="KW-1185">Reference proteome</keyword>
<dbReference type="Proteomes" id="UP000325315">
    <property type="component" value="Unassembled WGS sequence"/>
</dbReference>
<feature type="active site" description="Proton acceptor" evidence="6">
    <location>
        <position position="306"/>
    </location>
</feature>
<dbReference type="InterPro" id="IPR035246">
    <property type="entry name" value="Spermidine_synt_N"/>
</dbReference>
<dbReference type="EMBL" id="SMMG02000002">
    <property type="protein sequence ID" value="KAA3482955.1"/>
    <property type="molecule type" value="Genomic_DNA"/>
</dbReference>
<dbReference type="PROSITE" id="PS51006">
    <property type="entry name" value="PABS_2"/>
    <property type="match status" value="1"/>
</dbReference>
<accession>A0A5B6WPL5</accession>
<comment type="similarity">
    <text evidence="2 7">Belongs to the spermidine/spermine synthase family.</text>
</comment>
<protein>
    <recommendedName>
        <fullName evidence="3">spermidine synthase</fullName>
        <ecNumber evidence="3">2.5.1.16</ecNumber>
    </recommendedName>
</protein>
<dbReference type="AlphaFoldDB" id="A0A5B6WPL5"/>
<dbReference type="OrthoDB" id="38125at2759"/>
<name>A0A5B6WPL5_9ROSI</name>
<dbReference type="GO" id="GO:0005829">
    <property type="term" value="C:cytosol"/>
    <property type="evidence" value="ECO:0007669"/>
    <property type="project" value="TreeGrafter"/>
</dbReference>
<sequence>MAEESGAPVSCADLPVKRPREDEENGVSSAAAAVAMEMEADTNNTSKEADGISSVIPGWFSEISPMWPGSFFNSPNSPLFLLIFSLRFLLEKRIYWFHLRAILILIEFMGSGKKGFSNGPISHIEDVILLHISCNLVVISACVVVSEKKISLVALFYMKYAGEAHSLKVEKVLFQGKSDYQNVMVFQSSTYGKVLVLDGVIQLTERDECAYQEMITHLPLCSIPNPKKVLVIGGGDGGVLREVSRHSSVEQIDICEIDKMVIDVSKQYFPDVAVGYDDPRVKLHIGDGVAFLKAVPEGTYDAIIVDSSDPIGPAQELFEKPFFESVAKALRPGGVVCTQAESIWLHMHIIEDIVANCRQIFKGSVNYAWTTVPTYPRHILITFPSPCDKLLLSYLIVSPHPLYFLCGPLVDFKHPVNPIDKDESCCKSKRPLKFYNSEIHSAAFCLPSFAKKVIESKP</sequence>
<dbReference type="NCBIfam" id="TIGR00417">
    <property type="entry name" value="speE"/>
    <property type="match status" value="1"/>
</dbReference>
<evidence type="ECO:0000313" key="10">
    <source>
        <dbReference type="EMBL" id="KAA3482955.1"/>
    </source>
</evidence>
<evidence type="ECO:0000256" key="5">
    <source>
        <dbReference type="ARBA" id="ARBA00049307"/>
    </source>
</evidence>
<evidence type="ECO:0000256" key="4">
    <source>
        <dbReference type="ARBA" id="ARBA00022679"/>
    </source>
</evidence>
<comment type="pathway">
    <text evidence="1">Amine and polyamine biosynthesis; spermidine biosynthesis; spermidine from putrescine: step 1/1.</text>
</comment>
<organism evidence="10 11">
    <name type="scientific">Gossypium australe</name>
    <dbReference type="NCBI Taxonomy" id="47621"/>
    <lineage>
        <taxon>Eukaryota</taxon>
        <taxon>Viridiplantae</taxon>
        <taxon>Streptophyta</taxon>
        <taxon>Embryophyta</taxon>
        <taxon>Tracheophyta</taxon>
        <taxon>Spermatophyta</taxon>
        <taxon>Magnoliopsida</taxon>
        <taxon>eudicotyledons</taxon>
        <taxon>Gunneridae</taxon>
        <taxon>Pentapetalae</taxon>
        <taxon>rosids</taxon>
        <taxon>malvids</taxon>
        <taxon>Malvales</taxon>
        <taxon>Malvaceae</taxon>
        <taxon>Malvoideae</taxon>
        <taxon>Gossypium</taxon>
    </lineage>
</organism>
<evidence type="ECO:0000256" key="6">
    <source>
        <dbReference type="PROSITE-ProRule" id="PRU00354"/>
    </source>
</evidence>